<proteinExistence type="predicted"/>
<dbReference type="Proteomes" id="UP000068167">
    <property type="component" value="Chromosome"/>
</dbReference>
<dbReference type="InterPro" id="IPR038296">
    <property type="entry name" value="ParD_sf"/>
</dbReference>
<gene>
    <name evidence="1" type="ORF">VL20_6229</name>
</gene>
<sequence length="94" mass="10520">MKKSQALTTMKLTLKPEHQKLIEAKLDTGRYANPDEIIAEALQLLSKRDQYQQWAEEVGQKIDIAAEQLDQGEGIDGETAIAQLKARLPKNCEA</sequence>
<organism evidence="1 2">
    <name type="scientific">Microcystis panniformis FACHB-1757</name>
    <dbReference type="NCBI Taxonomy" id="1638788"/>
    <lineage>
        <taxon>Bacteria</taxon>
        <taxon>Bacillati</taxon>
        <taxon>Cyanobacteriota</taxon>
        <taxon>Cyanophyceae</taxon>
        <taxon>Oscillatoriophycideae</taxon>
        <taxon>Chroococcales</taxon>
        <taxon>Microcystaceae</taxon>
        <taxon>Microcystis</taxon>
    </lineage>
</organism>
<dbReference type="PATRIC" id="fig|1638788.3.peg.6259"/>
<protein>
    <recommendedName>
        <fullName evidence="3">Type II toxin-antitoxin system ParD family antitoxin</fullName>
    </recommendedName>
</protein>
<accession>A0A0K1SAG2</accession>
<dbReference type="Gene3D" id="6.10.10.120">
    <property type="entry name" value="Antitoxin ParD1-like"/>
    <property type="match status" value="1"/>
</dbReference>
<evidence type="ECO:0000313" key="1">
    <source>
        <dbReference type="EMBL" id="AKV70991.1"/>
    </source>
</evidence>
<dbReference type="KEGG" id="mpk:VL20_6229"/>
<reference evidence="1 2" key="1">
    <citation type="journal article" date="2016" name="Stand. Genomic Sci.">
        <title>Complete genome sequence and genomic characterization of Microcystis panniformis FACHB 1757 by third-generation sequencing.</title>
        <authorList>
            <person name="Zhang J.Y."/>
            <person name="Guan R."/>
            <person name="Zhang H.J."/>
            <person name="Li H."/>
            <person name="Xiao P."/>
            <person name="Yu G.L."/>
            <person name="Du L."/>
            <person name="Cao D.M."/>
            <person name="Zhu B.C."/>
            <person name="Li R.H."/>
            <person name="Lu Z.H."/>
        </authorList>
    </citation>
    <scope>NUCLEOTIDE SEQUENCE [LARGE SCALE GENOMIC DNA]</scope>
    <source>
        <strain evidence="1 2">FACHB-1757</strain>
    </source>
</reference>
<name>A0A0K1SAG2_9CHRO</name>
<evidence type="ECO:0000313" key="2">
    <source>
        <dbReference type="Proteomes" id="UP000068167"/>
    </source>
</evidence>
<dbReference type="AlphaFoldDB" id="A0A0K1SAG2"/>
<evidence type="ECO:0008006" key="3">
    <source>
        <dbReference type="Google" id="ProtNLM"/>
    </source>
</evidence>
<keyword evidence="2" id="KW-1185">Reference proteome</keyword>
<dbReference type="EMBL" id="CP011339">
    <property type="protein sequence ID" value="AKV70991.1"/>
    <property type="molecule type" value="Genomic_DNA"/>
</dbReference>